<organism evidence="3 4">
    <name type="scientific">Paenibacillus psychroresistens</name>
    <dbReference type="NCBI Taxonomy" id="1778678"/>
    <lineage>
        <taxon>Bacteria</taxon>
        <taxon>Bacillati</taxon>
        <taxon>Bacillota</taxon>
        <taxon>Bacilli</taxon>
        <taxon>Bacillales</taxon>
        <taxon>Paenibacillaceae</taxon>
        <taxon>Paenibacillus</taxon>
    </lineage>
</organism>
<dbReference type="InterPro" id="IPR036582">
    <property type="entry name" value="Mao_N_sf"/>
</dbReference>
<feature type="chain" id="PRO_5025465628" description="Copper amine oxidase-like N-terminal domain-containing protein" evidence="1">
    <location>
        <begin position="29"/>
        <end position="784"/>
    </location>
</feature>
<keyword evidence="4" id="KW-1185">Reference proteome</keyword>
<gene>
    <name evidence="3" type="ORF">EHS13_22530</name>
</gene>
<dbReference type="SUPFAM" id="SSF55383">
    <property type="entry name" value="Copper amine oxidase, domain N"/>
    <property type="match status" value="1"/>
</dbReference>
<dbReference type="OrthoDB" id="9778998at2"/>
<reference evidence="4" key="1">
    <citation type="submission" date="2018-11" db="EMBL/GenBank/DDBJ databases">
        <title>Complete genome sequence of Paenibacillus sp. ML311-T8.</title>
        <authorList>
            <person name="Nam Y.-D."/>
            <person name="Kang J."/>
            <person name="Chung W.-H."/>
            <person name="Park Y.S."/>
        </authorList>
    </citation>
    <scope>NUCLEOTIDE SEQUENCE [LARGE SCALE GENOMIC DNA]</scope>
    <source>
        <strain evidence="4">ML311-T8</strain>
    </source>
</reference>
<protein>
    <recommendedName>
        <fullName evidence="2">Copper amine oxidase-like N-terminal domain-containing protein</fullName>
    </recommendedName>
</protein>
<feature type="domain" description="Copper amine oxidase-like N-terminal" evidence="2">
    <location>
        <begin position="39"/>
        <end position="145"/>
    </location>
</feature>
<evidence type="ECO:0000313" key="4">
    <source>
        <dbReference type="Proteomes" id="UP000426246"/>
    </source>
</evidence>
<dbReference type="Gene3D" id="3.30.457.10">
    <property type="entry name" value="Copper amine oxidase-like, N-terminal domain"/>
    <property type="match status" value="1"/>
</dbReference>
<accession>A0A6B8RNU5</accession>
<evidence type="ECO:0000259" key="2">
    <source>
        <dbReference type="Pfam" id="PF07833"/>
    </source>
</evidence>
<dbReference type="Proteomes" id="UP000426246">
    <property type="component" value="Chromosome"/>
</dbReference>
<dbReference type="AlphaFoldDB" id="A0A6B8RNU5"/>
<evidence type="ECO:0000256" key="1">
    <source>
        <dbReference type="SAM" id="SignalP"/>
    </source>
</evidence>
<dbReference type="RefSeq" id="WP_155702569.1">
    <property type="nucleotide sequence ID" value="NZ_CP034235.1"/>
</dbReference>
<dbReference type="InterPro" id="IPR012854">
    <property type="entry name" value="Cu_amine_oxidase-like_N"/>
</dbReference>
<feature type="signal peptide" evidence="1">
    <location>
        <begin position="1"/>
        <end position="28"/>
    </location>
</feature>
<dbReference type="KEGG" id="ppsc:EHS13_22530"/>
<dbReference type="Pfam" id="PF09826">
    <property type="entry name" value="Beta_propel"/>
    <property type="match status" value="1"/>
</dbReference>
<dbReference type="Pfam" id="PF07833">
    <property type="entry name" value="Cu_amine_oxidN1"/>
    <property type="match status" value="1"/>
</dbReference>
<dbReference type="EMBL" id="CP034235">
    <property type="protein sequence ID" value="QGQ97464.1"/>
    <property type="molecule type" value="Genomic_DNA"/>
</dbReference>
<dbReference type="InterPro" id="IPR019198">
    <property type="entry name" value="Beta_propeller_containing"/>
</dbReference>
<proteinExistence type="predicted"/>
<sequence>MKKWLLYPNLVLLLLFSLGVSSITPAFAASSDSAYSFTLDGKTLAFTVQPRLQNGTMIVPLRTIAEAMGAEISWNNAQQTITAVKGTTTLQLTINKTLAKRNKASFQLATAPIIVNGTTMIPLRFFSEAFGSIVKWNGITKKITIENEASLLPVVGDYKHLQDLLVKYAPSTDQTMDLISKSPVSNAETAPAAPVAAMPAPNGASSDHSSTNVQVKGVDEADIVKTDGQYIYQVNKQRIIVTKALPAEEMKVVATLPFTEQQFMPTELYLDETRLIVIGTSYNNIAISAPNSIQADSKRLMPIRGQSTVKAIQYDIRNKENIQKVREIELEGSYVTSRKIGASLYLIANQYVNSYSIMNEKTEVPSPGFRDTAVSDKLIPIGYDHMRYFPQSIQPNYLLIAGVNLDQPTTKANVEAYLGSSQNVFASEKNLYITLSQYKHLNGVEPVANASNVSPIALPQQQTTSLVYKFMLDQATVRFAGSGEVPGTVLNQYAMDEYAGYFRIATTSGEAWRNDEQTSKNNVYVLNEALEVTGKLENLAPGERIYSTRFMGNRAYIVTFKQVDPLFVIDLTNPQSPKVLGSLKIPGYSDYLHPYDENHIIGFGKDTVVVSNGNSGITGSNSTTAFYQGMKIAMFDVTDVSHPIEMFKESIGDRGTDSELLHNPKALLFDKDKGLLAFPVTLMKIDPSSNEKPSINNPSPAYGQFAYQGAFVYHLDLKTGFKLTGTITHLNEDDLAQAGGNWYYSDKSINRIMYINSTLYTLSNAQIKANDMNSLKEINALMLP</sequence>
<keyword evidence="1" id="KW-0732">Signal</keyword>
<evidence type="ECO:0000313" key="3">
    <source>
        <dbReference type="EMBL" id="QGQ97464.1"/>
    </source>
</evidence>
<name>A0A6B8RNU5_9BACL</name>